<organism evidence="2 3">
    <name type="scientific">Granulicella mallensis (strain ATCC BAA-1857 / DSM 23137 / MP5ACTX8)</name>
    <dbReference type="NCBI Taxonomy" id="682795"/>
    <lineage>
        <taxon>Bacteria</taxon>
        <taxon>Pseudomonadati</taxon>
        <taxon>Acidobacteriota</taxon>
        <taxon>Terriglobia</taxon>
        <taxon>Terriglobales</taxon>
        <taxon>Acidobacteriaceae</taxon>
        <taxon>Granulicella</taxon>
    </lineage>
</organism>
<sequence length="33" mass="3648">MYGHPSLPTHAQRPRMNGAPVKGYSVPLYDPLP</sequence>
<reference evidence="2 3" key="1">
    <citation type="submission" date="2011-11" db="EMBL/GenBank/DDBJ databases">
        <title>Complete sequence of Granulicella mallensis MP5ACTX8.</title>
        <authorList>
            <consortium name="US DOE Joint Genome Institute"/>
            <person name="Lucas S."/>
            <person name="Copeland A."/>
            <person name="Lapidus A."/>
            <person name="Cheng J.-F."/>
            <person name="Goodwin L."/>
            <person name="Pitluck S."/>
            <person name="Peters L."/>
            <person name="Lu M."/>
            <person name="Detter J.C."/>
            <person name="Han C."/>
            <person name="Tapia R."/>
            <person name="Land M."/>
            <person name="Hauser L."/>
            <person name="Kyrpides N."/>
            <person name="Ivanova N."/>
            <person name="Mikhailova N."/>
            <person name="Pagani I."/>
            <person name="Rawat S."/>
            <person name="Mannisto M."/>
            <person name="Haggblom M."/>
            <person name="Woyke T."/>
        </authorList>
    </citation>
    <scope>NUCLEOTIDE SEQUENCE [LARGE SCALE GENOMIC DNA]</scope>
    <source>
        <strain evidence="3">ATCC BAA-1857 / DSM 23137 / MP5ACTX8</strain>
    </source>
</reference>
<protein>
    <submittedName>
        <fullName evidence="2">Uncharacterized protein</fullName>
    </submittedName>
</protein>
<feature type="region of interest" description="Disordered" evidence="1">
    <location>
        <begin position="1"/>
        <end position="33"/>
    </location>
</feature>
<proteinExistence type="predicted"/>
<keyword evidence="3" id="KW-1185">Reference proteome</keyword>
<name>G8NY09_GRAMM</name>
<accession>G8NY09</accession>
<dbReference type="HOGENOM" id="CLU_3382103_0_0_0"/>
<dbReference type="Proteomes" id="UP000007113">
    <property type="component" value="Chromosome"/>
</dbReference>
<evidence type="ECO:0000313" key="3">
    <source>
        <dbReference type="Proteomes" id="UP000007113"/>
    </source>
</evidence>
<evidence type="ECO:0000256" key="1">
    <source>
        <dbReference type="SAM" id="MobiDB-lite"/>
    </source>
</evidence>
<dbReference type="AlphaFoldDB" id="G8NY09"/>
<dbReference type="KEGG" id="gma:AciX8_1253"/>
<dbReference type="STRING" id="682795.AciX8_1253"/>
<evidence type="ECO:0000313" key="2">
    <source>
        <dbReference type="EMBL" id="AEU35597.1"/>
    </source>
</evidence>
<dbReference type="EMBL" id="CP003130">
    <property type="protein sequence ID" value="AEU35597.1"/>
    <property type="molecule type" value="Genomic_DNA"/>
</dbReference>
<gene>
    <name evidence="2" type="ordered locus">AciX8_1253</name>
</gene>